<dbReference type="Pfam" id="PF00627">
    <property type="entry name" value="UBA"/>
    <property type="match status" value="1"/>
</dbReference>
<feature type="compositionally biased region" description="Polar residues" evidence="1">
    <location>
        <begin position="228"/>
        <end position="243"/>
    </location>
</feature>
<feature type="compositionally biased region" description="Low complexity" evidence="1">
    <location>
        <begin position="1172"/>
        <end position="1187"/>
    </location>
</feature>
<dbReference type="GO" id="GO:0005737">
    <property type="term" value="C:cytoplasm"/>
    <property type="evidence" value="ECO:0007669"/>
    <property type="project" value="TreeGrafter"/>
</dbReference>
<proteinExistence type="predicted"/>
<feature type="compositionally biased region" description="Low complexity" evidence="1">
    <location>
        <begin position="458"/>
        <end position="484"/>
    </location>
</feature>
<feature type="region of interest" description="Disordered" evidence="1">
    <location>
        <begin position="107"/>
        <end position="126"/>
    </location>
</feature>
<dbReference type="SUPFAM" id="SSF46934">
    <property type="entry name" value="UBA-like"/>
    <property type="match status" value="1"/>
</dbReference>
<evidence type="ECO:0000259" key="3">
    <source>
        <dbReference type="PROSITE" id="PS50031"/>
    </source>
</evidence>
<protein>
    <submittedName>
        <fullName evidence="5">Uncharacterized protein</fullName>
    </submittedName>
</protein>
<feature type="compositionally biased region" description="Polar residues" evidence="1">
    <location>
        <begin position="775"/>
        <end position="799"/>
    </location>
</feature>
<keyword evidence="6" id="KW-1185">Reference proteome</keyword>
<feature type="region of interest" description="Disordered" evidence="1">
    <location>
        <begin position="1150"/>
        <end position="1283"/>
    </location>
</feature>
<dbReference type="CDD" id="cd14270">
    <property type="entry name" value="UBA"/>
    <property type="match status" value="1"/>
</dbReference>
<dbReference type="GO" id="GO:0005886">
    <property type="term" value="C:plasma membrane"/>
    <property type="evidence" value="ECO:0007669"/>
    <property type="project" value="TreeGrafter"/>
</dbReference>
<feature type="domain" description="UBA" evidence="2">
    <location>
        <begin position="1280"/>
        <end position="1322"/>
    </location>
</feature>
<dbReference type="OrthoDB" id="524326at2759"/>
<reference evidence="5 6" key="1">
    <citation type="journal article" date="2019" name="Nat. Ecol. Evol.">
        <title>Megaphylogeny resolves global patterns of mushroom evolution.</title>
        <authorList>
            <person name="Varga T."/>
            <person name="Krizsan K."/>
            <person name="Foldi C."/>
            <person name="Dima B."/>
            <person name="Sanchez-Garcia M."/>
            <person name="Sanchez-Ramirez S."/>
            <person name="Szollosi G.J."/>
            <person name="Szarkandi J.G."/>
            <person name="Papp V."/>
            <person name="Albert L."/>
            <person name="Andreopoulos W."/>
            <person name="Angelini C."/>
            <person name="Antonin V."/>
            <person name="Barry K.W."/>
            <person name="Bougher N.L."/>
            <person name="Buchanan P."/>
            <person name="Buyck B."/>
            <person name="Bense V."/>
            <person name="Catcheside P."/>
            <person name="Chovatia M."/>
            <person name="Cooper J."/>
            <person name="Damon W."/>
            <person name="Desjardin D."/>
            <person name="Finy P."/>
            <person name="Geml J."/>
            <person name="Haridas S."/>
            <person name="Hughes K."/>
            <person name="Justo A."/>
            <person name="Karasinski D."/>
            <person name="Kautmanova I."/>
            <person name="Kiss B."/>
            <person name="Kocsube S."/>
            <person name="Kotiranta H."/>
            <person name="LaButti K.M."/>
            <person name="Lechner B.E."/>
            <person name="Liimatainen K."/>
            <person name="Lipzen A."/>
            <person name="Lukacs Z."/>
            <person name="Mihaltcheva S."/>
            <person name="Morgado L.N."/>
            <person name="Niskanen T."/>
            <person name="Noordeloos M.E."/>
            <person name="Ohm R.A."/>
            <person name="Ortiz-Santana B."/>
            <person name="Ovrebo C."/>
            <person name="Racz N."/>
            <person name="Riley R."/>
            <person name="Savchenko A."/>
            <person name="Shiryaev A."/>
            <person name="Soop K."/>
            <person name="Spirin V."/>
            <person name="Szebenyi C."/>
            <person name="Tomsovsky M."/>
            <person name="Tulloss R.E."/>
            <person name="Uehling J."/>
            <person name="Grigoriev I.V."/>
            <person name="Vagvolgyi C."/>
            <person name="Papp T."/>
            <person name="Martin F.M."/>
            <person name="Miettinen O."/>
            <person name="Hibbett D.S."/>
            <person name="Nagy L.G."/>
        </authorList>
    </citation>
    <scope>NUCLEOTIDE SEQUENCE [LARGE SCALE GENOMIC DNA]</scope>
    <source>
        <strain evidence="5 6">OMC1185</strain>
    </source>
</reference>
<feature type="compositionally biased region" description="Basic residues" evidence="1">
    <location>
        <begin position="1234"/>
        <end position="1249"/>
    </location>
</feature>
<dbReference type="Gene3D" id="1.10.238.10">
    <property type="entry name" value="EF-hand"/>
    <property type="match status" value="3"/>
</dbReference>
<dbReference type="PROSITE" id="PS50030">
    <property type="entry name" value="UBA"/>
    <property type="match status" value="1"/>
</dbReference>
<feature type="compositionally biased region" description="Low complexity" evidence="1">
    <location>
        <begin position="967"/>
        <end position="983"/>
    </location>
</feature>
<evidence type="ECO:0000256" key="1">
    <source>
        <dbReference type="SAM" id="MobiDB-lite"/>
    </source>
</evidence>
<dbReference type="SMART" id="SM00027">
    <property type="entry name" value="EH"/>
    <property type="match status" value="3"/>
</dbReference>
<feature type="compositionally biased region" description="Polar residues" evidence="1">
    <location>
        <begin position="866"/>
        <end position="892"/>
    </location>
</feature>
<feature type="compositionally biased region" description="Low complexity" evidence="1">
    <location>
        <begin position="269"/>
        <end position="284"/>
    </location>
</feature>
<name>A0A5C3NG71_9AGAM</name>
<evidence type="ECO:0000259" key="2">
    <source>
        <dbReference type="PROSITE" id="PS50030"/>
    </source>
</evidence>
<gene>
    <name evidence="5" type="ORF">OE88DRAFT_1653662</name>
</gene>
<feature type="compositionally biased region" description="Basic and acidic residues" evidence="1">
    <location>
        <begin position="1222"/>
        <end position="1233"/>
    </location>
</feature>
<dbReference type="InterPro" id="IPR011992">
    <property type="entry name" value="EF-hand-dom_pair"/>
</dbReference>
<dbReference type="InterPro" id="IPR000261">
    <property type="entry name" value="EH_dom"/>
</dbReference>
<dbReference type="SUPFAM" id="SSF47473">
    <property type="entry name" value="EF-hand"/>
    <property type="match status" value="3"/>
</dbReference>
<feature type="compositionally biased region" description="Basic and acidic residues" evidence="1">
    <location>
        <begin position="681"/>
        <end position="709"/>
    </location>
</feature>
<feature type="compositionally biased region" description="Acidic residues" evidence="1">
    <location>
        <begin position="913"/>
        <end position="924"/>
    </location>
</feature>
<feature type="domain" description="EH" evidence="3">
    <location>
        <begin position="11"/>
        <end position="98"/>
    </location>
</feature>
<evidence type="ECO:0000313" key="6">
    <source>
        <dbReference type="Proteomes" id="UP000305948"/>
    </source>
</evidence>
<dbReference type="PANTHER" id="PTHR11216:SF170">
    <property type="entry name" value="DYNAMIN ASSOCIATED PROTEIN 160, ISOFORM D"/>
    <property type="match status" value="1"/>
</dbReference>
<feature type="compositionally biased region" description="Polar residues" evidence="1">
    <location>
        <begin position="251"/>
        <end position="261"/>
    </location>
</feature>
<dbReference type="CDD" id="cd00052">
    <property type="entry name" value="EH"/>
    <property type="match status" value="3"/>
</dbReference>
<feature type="compositionally biased region" description="Low complexity" evidence="1">
    <location>
        <begin position="1114"/>
        <end position="1123"/>
    </location>
</feature>
<feature type="compositionally biased region" description="Basic and acidic residues" evidence="1">
    <location>
        <begin position="925"/>
        <end position="939"/>
    </location>
</feature>
<dbReference type="STRING" id="5364.A0A5C3NG71"/>
<dbReference type="InterPro" id="IPR009060">
    <property type="entry name" value="UBA-like_sf"/>
</dbReference>
<accession>A0A5C3NG71</accession>
<dbReference type="SMART" id="SM00165">
    <property type="entry name" value="UBA"/>
    <property type="match status" value="1"/>
</dbReference>
<feature type="compositionally biased region" description="Low complexity" evidence="1">
    <location>
        <begin position="1047"/>
        <end position="1059"/>
    </location>
</feature>
<dbReference type="PANTHER" id="PTHR11216">
    <property type="entry name" value="EH DOMAIN"/>
    <property type="match status" value="1"/>
</dbReference>
<evidence type="ECO:0000313" key="5">
    <source>
        <dbReference type="EMBL" id="TFK55038.1"/>
    </source>
</evidence>
<dbReference type="Proteomes" id="UP000305948">
    <property type="component" value="Unassembled WGS sequence"/>
</dbReference>
<dbReference type="EMBL" id="ML213505">
    <property type="protein sequence ID" value="TFK55038.1"/>
    <property type="molecule type" value="Genomic_DNA"/>
</dbReference>
<dbReference type="GO" id="GO:0005509">
    <property type="term" value="F:calcium ion binding"/>
    <property type="evidence" value="ECO:0007669"/>
    <property type="project" value="InterPro"/>
</dbReference>
<feature type="domain" description="EH" evidence="3">
    <location>
        <begin position="317"/>
        <end position="406"/>
    </location>
</feature>
<dbReference type="InterPro" id="IPR002048">
    <property type="entry name" value="EF_hand_dom"/>
</dbReference>
<organism evidence="5 6">
    <name type="scientific">Heliocybe sulcata</name>
    <dbReference type="NCBI Taxonomy" id="5364"/>
    <lineage>
        <taxon>Eukaryota</taxon>
        <taxon>Fungi</taxon>
        <taxon>Dikarya</taxon>
        <taxon>Basidiomycota</taxon>
        <taxon>Agaricomycotina</taxon>
        <taxon>Agaricomycetes</taxon>
        <taxon>Gloeophyllales</taxon>
        <taxon>Gloeophyllaceae</taxon>
        <taxon>Heliocybe</taxon>
    </lineage>
</organism>
<feature type="compositionally biased region" description="Polar residues" evidence="1">
    <location>
        <begin position="445"/>
        <end position="457"/>
    </location>
</feature>
<feature type="region of interest" description="Disordered" evidence="1">
    <location>
        <begin position="434"/>
        <end position="547"/>
    </location>
</feature>
<dbReference type="PROSITE" id="PS50222">
    <property type="entry name" value="EF_HAND_2"/>
    <property type="match status" value="1"/>
</dbReference>
<dbReference type="PROSITE" id="PS50031">
    <property type="entry name" value="EH"/>
    <property type="match status" value="3"/>
</dbReference>
<feature type="domain" description="EH" evidence="3">
    <location>
        <begin position="131"/>
        <end position="221"/>
    </location>
</feature>
<evidence type="ECO:0000259" key="4">
    <source>
        <dbReference type="PROSITE" id="PS50222"/>
    </source>
</evidence>
<dbReference type="GO" id="GO:0016197">
    <property type="term" value="P:endosomal transport"/>
    <property type="evidence" value="ECO:0007669"/>
    <property type="project" value="TreeGrafter"/>
</dbReference>
<feature type="compositionally biased region" description="Polar residues" evidence="1">
    <location>
        <begin position="531"/>
        <end position="545"/>
    </location>
</feature>
<feature type="domain" description="EF-hand" evidence="4">
    <location>
        <begin position="350"/>
        <end position="385"/>
    </location>
</feature>
<sequence length="1323" mass="137533">MSGTFTPSPAELALVQKIFAHPDAQKLGALTGEIAVQIFSGSKLPPAVLGEVWSLADRENNGWLSKKGAAMAVRLMGWAQKGEPLREELIYKPGPLPTIEGVSDLVPQSTGGSAKPPSISNLGLPPLTSQDKTKFTKLFMGAGPVNGLLNGDKARDILVKSKLPVDKLSQIWSLADTQNRGALDSTDFTIAMYLVQACMSGQLSFVPTTLPPGLYEQAGGRPLDGVASHSTGGSGSFSPSLTGSFPGRNPAVSTPLNSQATGIRPQMTGSSLRPGGGPALPSRPSAAALGGSAFGTPVQSHNTGQAFQPPWDVTASEKITSDGFFDTLDTERKGYIEGDVAVPFMLQSQLPEDVLAQIWDLADMNNDGRLTRDGFAVAMHLIQAKLAGKDIPASLPLSLIPPSMRGKVNAAPFAVPPSSPPAVEPLRDLLWDDTPASATSATPTLQPQRTGALSPQHTAAATPSFSSPAPAPSAFASPAPTGSAYGTPASAPFSQADPFGNSAAFNNRDLLGDDDEPPTKSPPLADKSAEIGNTQNQLNSTNRSLETAKTERASMERTLNDQAAQLSALQTQLSSAKAAYETETSLLSTLRDRYATQTAQIQKAREELIRAESDLSALRVEKTEIEGNLLREKEEVRELQRKMHEVGVEAETIKVLLEKLRKEAKQQKGLLAIAKKQLVTREHEKEKVEKEAEDARQEVAEAVKERQEIEAQIEAPASNGTALPEPAAAPSAVSDEAFAAAISQPLPMSPPEAGSPTTSPKSNNPFDRLMFASGSRPQSPFASTSGSRPQSPFGNTSVPAPTIAPVNAAADDPFGFESEEPGKASAEMEGASTDIAAAASQFPDIQPYPAVSTSPINGPSGELFSPSETENWSTPPLTATADQAPQVLNSAGETPASDHPDETDINSSLKEIEAEESDSSDDEEPLSKRRESLKGKEPEGDSIATGSGSAGPSFDDAFGQTDSQPDSAVAPTSGSATATPSSPLKDAFGMASMPAFTSPPAVAATTPAAPTGLSDFDEALGKLPSKTNGSAAPFSFDASFDDNFDFGSASADAASKPAAEPTNGSAAHNGFDAVFMSQAASPAPGPVVTPQANTAPQGAASFSFEDAFGTSSTAAQPGAQAAASNGMPHISFDDAFGGAQSKDALSFDKAFGAESSRGSMSSQTQQGKTAFPSSSSPTSPQGATSPPHSFERNTASPPPRSISPPIRHTSPGPRPSTAGSSKGDKHKDKDAPTRHSRLSIRLPFGKKKSKQDAAPPMPSHLSQAPTLAPLEEPETAQTPAVDDDVEGVKQLCGMGFSRTQAVAALEQHGYDVQKALNSLLGSP</sequence>
<feature type="compositionally biased region" description="Polar residues" evidence="1">
    <location>
        <begin position="755"/>
        <end position="765"/>
    </location>
</feature>
<feature type="compositionally biased region" description="Polar residues" evidence="1">
    <location>
        <begin position="1156"/>
        <end position="1168"/>
    </location>
</feature>
<feature type="region of interest" description="Disordered" evidence="1">
    <location>
        <begin position="221"/>
        <end position="284"/>
    </location>
</feature>
<dbReference type="InterPro" id="IPR015940">
    <property type="entry name" value="UBA"/>
</dbReference>
<feature type="compositionally biased region" description="Low complexity" evidence="1">
    <location>
        <begin position="994"/>
        <end position="1011"/>
    </location>
</feature>
<dbReference type="Pfam" id="PF12763">
    <property type="entry name" value="EH"/>
    <property type="match status" value="3"/>
</dbReference>
<dbReference type="Gene3D" id="1.10.8.10">
    <property type="entry name" value="DNA helicase RuvA subunit, C-terminal domain"/>
    <property type="match status" value="1"/>
</dbReference>
<feature type="region of interest" description="Disordered" evidence="1">
    <location>
        <begin position="681"/>
        <end position="1034"/>
    </location>
</feature>
<feature type="region of interest" description="Disordered" evidence="1">
    <location>
        <begin position="1047"/>
        <end position="1137"/>
    </location>
</feature>
<feature type="compositionally biased region" description="Low complexity" evidence="1">
    <location>
        <begin position="434"/>
        <end position="444"/>
    </location>
</feature>
<dbReference type="GO" id="GO:0006897">
    <property type="term" value="P:endocytosis"/>
    <property type="evidence" value="ECO:0007669"/>
    <property type="project" value="TreeGrafter"/>
</dbReference>